<dbReference type="InterPro" id="IPR036028">
    <property type="entry name" value="SH3-like_dom_sf"/>
</dbReference>
<feature type="region of interest" description="Disordered" evidence="3">
    <location>
        <begin position="266"/>
        <end position="291"/>
    </location>
</feature>
<dbReference type="CDD" id="cd11882">
    <property type="entry name" value="SH3_GRAF-like"/>
    <property type="match status" value="1"/>
</dbReference>
<evidence type="ECO:0000256" key="1">
    <source>
        <dbReference type="ARBA" id="ARBA00022443"/>
    </source>
</evidence>
<reference evidence="5 6" key="1">
    <citation type="journal article" date="2015" name="Genome Biol. Evol.">
        <title>The genome of winter moth (Operophtera brumata) provides a genomic perspective on sexual dimorphism and phenology.</title>
        <authorList>
            <person name="Derks M.F."/>
            <person name="Smit S."/>
            <person name="Salis L."/>
            <person name="Schijlen E."/>
            <person name="Bossers A."/>
            <person name="Mateman C."/>
            <person name="Pijl A.S."/>
            <person name="de Ridder D."/>
            <person name="Groenen M.A."/>
            <person name="Visser M.E."/>
            <person name="Megens H.J."/>
        </authorList>
    </citation>
    <scope>NUCLEOTIDE SEQUENCE [LARGE SCALE GENOMIC DNA]</scope>
    <source>
        <strain evidence="5">WM2013NL</strain>
        <tissue evidence="5">Head and thorax</tissue>
    </source>
</reference>
<dbReference type="SMART" id="SM00326">
    <property type="entry name" value="SH3"/>
    <property type="match status" value="1"/>
</dbReference>
<evidence type="ECO:0000313" key="6">
    <source>
        <dbReference type="Proteomes" id="UP000037510"/>
    </source>
</evidence>
<evidence type="ECO:0000259" key="4">
    <source>
        <dbReference type="PROSITE" id="PS50002"/>
    </source>
</evidence>
<dbReference type="PANTHER" id="PTHR12552">
    <property type="entry name" value="OLIGOPHRENIN 1"/>
    <property type="match status" value="1"/>
</dbReference>
<name>A0A0L7LIY2_OPEBR</name>
<keyword evidence="6" id="KW-1185">Reference proteome</keyword>
<dbReference type="InterPro" id="IPR001452">
    <property type="entry name" value="SH3_domain"/>
</dbReference>
<dbReference type="PROSITE" id="PS50002">
    <property type="entry name" value="SH3"/>
    <property type="match status" value="1"/>
</dbReference>
<dbReference type="SUPFAM" id="SSF50044">
    <property type="entry name" value="SH3-domain"/>
    <property type="match status" value="1"/>
</dbReference>
<evidence type="ECO:0000256" key="3">
    <source>
        <dbReference type="SAM" id="MobiDB-lite"/>
    </source>
</evidence>
<dbReference type="InterPro" id="IPR047234">
    <property type="entry name" value="GRAF_fam"/>
</dbReference>
<accession>A0A0L7LIY2</accession>
<feature type="domain" description="SH3" evidence="4">
    <location>
        <begin position="410"/>
        <end position="469"/>
    </location>
</feature>
<proteinExistence type="predicted"/>
<evidence type="ECO:0000256" key="2">
    <source>
        <dbReference type="PROSITE-ProRule" id="PRU00192"/>
    </source>
</evidence>
<keyword evidence="1 2" id="KW-0728">SH3 domain</keyword>
<organism evidence="5 6">
    <name type="scientific">Operophtera brumata</name>
    <name type="common">Winter moth</name>
    <name type="synonym">Phalaena brumata</name>
    <dbReference type="NCBI Taxonomy" id="104452"/>
    <lineage>
        <taxon>Eukaryota</taxon>
        <taxon>Metazoa</taxon>
        <taxon>Ecdysozoa</taxon>
        <taxon>Arthropoda</taxon>
        <taxon>Hexapoda</taxon>
        <taxon>Insecta</taxon>
        <taxon>Pterygota</taxon>
        <taxon>Neoptera</taxon>
        <taxon>Endopterygota</taxon>
        <taxon>Lepidoptera</taxon>
        <taxon>Glossata</taxon>
        <taxon>Ditrysia</taxon>
        <taxon>Geometroidea</taxon>
        <taxon>Geometridae</taxon>
        <taxon>Larentiinae</taxon>
        <taxon>Operophtera</taxon>
    </lineage>
</organism>
<gene>
    <name evidence="5" type="ORF">OBRU01_03431</name>
</gene>
<dbReference type="Gene3D" id="2.30.30.40">
    <property type="entry name" value="SH3 Domains"/>
    <property type="match status" value="1"/>
</dbReference>
<dbReference type="PANTHER" id="PTHR12552:SF1">
    <property type="entry name" value="RHO GTPASE-ACTIVATING PROTEIN GRAF"/>
    <property type="match status" value="1"/>
</dbReference>
<dbReference type="EMBL" id="JTDY01000932">
    <property type="protein sequence ID" value="KOB75390.1"/>
    <property type="molecule type" value="Genomic_DNA"/>
</dbReference>
<protein>
    <submittedName>
        <fullName evidence="5">Rho GTPase-activating protein 26</fullName>
    </submittedName>
</protein>
<dbReference type="Pfam" id="PF14604">
    <property type="entry name" value="SH3_9"/>
    <property type="match status" value="1"/>
</dbReference>
<dbReference type="Proteomes" id="UP000037510">
    <property type="component" value="Unassembled WGS sequence"/>
</dbReference>
<dbReference type="AlphaFoldDB" id="A0A0L7LIY2"/>
<dbReference type="STRING" id="104452.A0A0L7LIY2"/>
<evidence type="ECO:0000313" key="5">
    <source>
        <dbReference type="EMBL" id="KOB75390.1"/>
    </source>
</evidence>
<dbReference type="FunFam" id="2.30.30.40:FF:000055">
    <property type="entry name" value="rho GTPase-activating protein 26 isoform X1"/>
    <property type="match status" value="1"/>
</dbReference>
<sequence length="469" mass="50763">MPRDSCASAECASHLSTSPAAARGRGGLWNMFRVYRTYPSPLPAPAPAPPAASWNDISVTDRVSVGGAGCERSGALGALGAGTRYSPHHQQLLHHFAPPLASHKGTRLITYSLGALGAGTRYSPHHQQLLHHFAPPLASHKGTSLRDPLYSSHLILVTLSNFAEKRNIIRLSQLSVFSPNVLNALKCFAIWSARERSELASLVIGASNIALRSAPIEQQLCGVSVEPQRVAPAPAPAPPRAPLARRRARRTLYQVSTRAALRSQCRATARRPSSCTPRSRTRAPRSLPGEYTCSSAESVSSHSASPLLVHPSLADARAALSTRRVYPGVVQHALSRCTRVYPGVVQHALSRCRRVYTGVVQHALSRCRRVYPGVVQHALSRCTRVYPGVVQHALSRCTRVYPGVVQHALSRCRRVRTLYACLGESEGELSFEPNQIITNVAPSGEPGWLRGSLNGKQGLVPENYVEPLP</sequence>
<comment type="caution">
    <text evidence="5">The sequence shown here is derived from an EMBL/GenBank/DDBJ whole genome shotgun (WGS) entry which is preliminary data.</text>
</comment>
<dbReference type="GO" id="GO:0005096">
    <property type="term" value="F:GTPase activator activity"/>
    <property type="evidence" value="ECO:0007669"/>
    <property type="project" value="InterPro"/>
</dbReference>